<dbReference type="HOGENOM" id="CLU_643247_0_0_1"/>
<organism evidence="4 5">
    <name type="scientific">Globisporangium ultimum (strain ATCC 200006 / CBS 805.95 / DAOM BR144)</name>
    <name type="common">Pythium ultimum</name>
    <dbReference type="NCBI Taxonomy" id="431595"/>
    <lineage>
        <taxon>Eukaryota</taxon>
        <taxon>Sar</taxon>
        <taxon>Stramenopiles</taxon>
        <taxon>Oomycota</taxon>
        <taxon>Peronosporomycetes</taxon>
        <taxon>Pythiales</taxon>
        <taxon>Pythiaceae</taxon>
        <taxon>Globisporangium</taxon>
    </lineage>
</organism>
<evidence type="ECO:0000313" key="5">
    <source>
        <dbReference type="Proteomes" id="UP000019132"/>
    </source>
</evidence>
<keyword evidence="3" id="KW-0472">Membrane</keyword>
<dbReference type="PANTHER" id="PTHR45712:SF22">
    <property type="entry name" value="INSULIN-LIKE GROWTH FACTOR-BINDING PROTEIN COMPLEX ACID LABILE SUBUNIT"/>
    <property type="match status" value="1"/>
</dbReference>
<keyword evidence="1" id="KW-0433">Leucine-rich repeat</keyword>
<sequence length="427" mass="45572">MTEKTATEARILAVEASAGDDEDRSLNTLATLSLNTLTTSCNGGCSANSPCVVLGQSSDNAIDCVNDVRCATLLSGKTALCMEPFGASDATWAFAPAKSDDTSGVAPFERVGLVQLGDQVTEVDFKIAAPTMTPLTNLDISSLNVQPTTTLTKISFSDLILTGIDGALPLNGAKQIIINNCRLKTIPTQFIAGNQVASLDLSNNGILMVPTDFQNQSFPTLAALDLSRNALTTFNIRPSNFPALTSLILSNNQLQTFPTVVFNLTTLQQLSLNGNPLNASTLTEEQFTFLANLPFFSINGTTETDVCPSEDVVAKLNSTFTFCVHGNNSENITSVIPTTEPPATDAPVIQTSQDSSSSKTWIWIVIAIVCVLLFGLLFLLYRRKQRREESPKLANSITPSIAVGMGDLADHPYMELNPPSSCSQTTS</sequence>
<evidence type="ECO:0000256" key="2">
    <source>
        <dbReference type="ARBA" id="ARBA00022737"/>
    </source>
</evidence>
<dbReference type="Gene3D" id="3.80.10.10">
    <property type="entry name" value="Ribonuclease Inhibitor"/>
    <property type="match status" value="1"/>
</dbReference>
<reference evidence="5" key="1">
    <citation type="journal article" date="2010" name="Genome Biol.">
        <title>Genome sequence of the necrotrophic plant pathogen Pythium ultimum reveals original pathogenicity mechanisms and effector repertoire.</title>
        <authorList>
            <person name="Levesque C.A."/>
            <person name="Brouwer H."/>
            <person name="Cano L."/>
            <person name="Hamilton J.P."/>
            <person name="Holt C."/>
            <person name="Huitema E."/>
            <person name="Raffaele S."/>
            <person name="Robideau G.P."/>
            <person name="Thines M."/>
            <person name="Win J."/>
            <person name="Zerillo M.M."/>
            <person name="Beakes G.W."/>
            <person name="Boore J.L."/>
            <person name="Busam D."/>
            <person name="Dumas B."/>
            <person name="Ferriera S."/>
            <person name="Fuerstenberg S.I."/>
            <person name="Gachon C.M."/>
            <person name="Gaulin E."/>
            <person name="Govers F."/>
            <person name="Grenville-Briggs L."/>
            <person name="Horner N."/>
            <person name="Hostetler J."/>
            <person name="Jiang R.H."/>
            <person name="Johnson J."/>
            <person name="Krajaejun T."/>
            <person name="Lin H."/>
            <person name="Meijer H.J."/>
            <person name="Moore B."/>
            <person name="Morris P."/>
            <person name="Phuntmart V."/>
            <person name="Puiu D."/>
            <person name="Shetty J."/>
            <person name="Stajich J.E."/>
            <person name="Tripathy S."/>
            <person name="Wawra S."/>
            <person name="van West P."/>
            <person name="Whitty B.R."/>
            <person name="Coutinho P.M."/>
            <person name="Henrissat B."/>
            <person name="Martin F."/>
            <person name="Thomas P.D."/>
            <person name="Tyler B.M."/>
            <person name="De Vries R.P."/>
            <person name="Kamoun S."/>
            <person name="Yandell M."/>
            <person name="Tisserat N."/>
            <person name="Buell C.R."/>
        </authorList>
    </citation>
    <scope>NUCLEOTIDE SEQUENCE</scope>
    <source>
        <strain evidence="5">DAOM:BR144</strain>
    </source>
</reference>
<protein>
    <submittedName>
        <fullName evidence="4">Uncharacterized protein</fullName>
    </submittedName>
</protein>
<dbReference type="Proteomes" id="UP000019132">
    <property type="component" value="Unassembled WGS sequence"/>
</dbReference>
<dbReference type="VEuPathDB" id="FungiDB:PYU1_G007142"/>
<dbReference type="InterPro" id="IPR001611">
    <property type="entry name" value="Leu-rich_rpt"/>
</dbReference>
<dbReference type="InterPro" id="IPR032675">
    <property type="entry name" value="LRR_dom_sf"/>
</dbReference>
<keyword evidence="5" id="KW-1185">Reference proteome</keyword>
<dbReference type="EMBL" id="GL376560">
    <property type="status" value="NOT_ANNOTATED_CDS"/>
    <property type="molecule type" value="Genomic_DNA"/>
</dbReference>
<reference evidence="4" key="3">
    <citation type="submission" date="2015-02" db="UniProtKB">
        <authorList>
            <consortium name="EnsemblProtists"/>
        </authorList>
    </citation>
    <scope>IDENTIFICATION</scope>
    <source>
        <strain evidence="4">DAOM BR144</strain>
    </source>
</reference>
<dbReference type="InParanoid" id="K3WQB5"/>
<dbReference type="EnsemblProtists" id="PYU1_T007157">
    <property type="protein sequence ID" value="PYU1_T007157"/>
    <property type="gene ID" value="PYU1_G007142"/>
</dbReference>
<reference evidence="5" key="2">
    <citation type="submission" date="2010-04" db="EMBL/GenBank/DDBJ databases">
        <authorList>
            <person name="Buell R."/>
            <person name="Hamilton J."/>
            <person name="Hostetler J."/>
        </authorList>
    </citation>
    <scope>NUCLEOTIDE SEQUENCE [LARGE SCALE GENOMIC DNA]</scope>
    <source>
        <strain evidence="5">DAOM:BR144</strain>
    </source>
</reference>
<dbReference type="Pfam" id="PF13855">
    <property type="entry name" value="LRR_8"/>
    <property type="match status" value="1"/>
</dbReference>
<accession>K3WQB5</accession>
<keyword evidence="2" id="KW-0677">Repeat</keyword>
<name>K3WQB5_GLOUD</name>
<dbReference type="SUPFAM" id="SSF52058">
    <property type="entry name" value="L domain-like"/>
    <property type="match status" value="1"/>
</dbReference>
<proteinExistence type="predicted"/>
<evidence type="ECO:0000256" key="3">
    <source>
        <dbReference type="SAM" id="Phobius"/>
    </source>
</evidence>
<keyword evidence="3" id="KW-0812">Transmembrane</keyword>
<evidence type="ECO:0000256" key="1">
    <source>
        <dbReference type="ARBA" id="ARBA00022614"/>
    </source>
</evidence>
<dbReference type="STRING" id="431595.K3WQB5"/>
<evidence type="ECO:0000313" key="4">
    <source>
        <dbReference type="EnsemblProtists" id="PYU1_T007157"/>
    </source>
</evidence>
<dbReference type="AlphaFoldDB" id="K3WQB5"/>
<dbReference type="InterPro" id="IPR050333">
    <property type="entry name" value="SLRP"/>
</dbReference>
<dbReference type="OMA" id="SANSPCV"/>
<feature type="transmembrane region" description="Helical" evidence="3">
    <location>
        <begin position="361"/>
        <end position="381"/>
    </location>
</feature>
<keyword evidence="3" id="KW-1133">Transmembrane helix</keyword>
<dbReference type="eggNOG" id="ENOG502SBCV">
    <property type="taxonomic scope" value="Eukaryota"/>
</dbReference>
<dbReference type="PANTHER" id="PTHR45712">
    <property type="entry name" value="AGAP008170-PA"/>
    <property type="match status" value="1"/>
</dbReference>